<comment type="caution">
    <text evidence="1">The sequence shown here is derived from an EMBL/GenBank/DDBJ whole genome shotgun (WGS) entry which is preliminary data.</text>
</comment>
<reference evidence="1" key="1">
    <citation type="submission" date="2019-08" db="EMBL/GenBank/DDBJ databases">
        <authorList>
            <person name="Kucharzyk K."/>
            <person name="Murdoch R.W."/>
            <person name="Higgins S."/>
            <person name="Loffler F."/>
        </authorList>
    </citation>
    <scope>NUCLEOTIDE SEQUENCE</scope>
</reference>
<dbReference type="EMBL" id="VSSQ01010576">
    <property type="protein sequence ID" value="MPM44691.1"/>
    <property type="molecule type" value="Genomic_DNA"/>
</dbReference>
<dbReference type="Gene3D" id="3.10.450.620">
    <property type="entry name" value="JHP933, nucleotidyltransferase-like core domain"/>
    <property type="match status" value="1"/>
</dbReference>
<evidence type="ECO:0000313" key="1">
    <source>
        <dbReference type="EMBL" id="MPM44691.1"/>
    </source>
</evidence>
<dbReference type="AlphaFoldDB" id="A0A644ZXN1"/>
<name>A0A644ZXN1_9ZZZZ</name>
<dbReference type="InterPro" id="IPR014942">
    <property type="entry name" value="AbiEii"/>
</dbReference>
<sequence>MIQIEQIRNYFPAQFRENSSFDKHMLKEYLQLMILDYLSSTPNIQKMVFIGGTNLRLVKGIDRFSEDLDFDCKDLSKDEFIEMTNGVIQFLERSGLRVEAKDKESPKLTAFRRNIHFPELLFDLGLSGYKEERFLIKVESQDQGIVYSPVITNIKGCGFFFPFPVPSDGVLCSMKIAAMLARAKGRDFYDLMFLLAQTKPDYDFLSKRCGVHNLHEFKQATSELLKTVDLKKKQKDFEHLLFNKVNSEKILRFEEFVDSLTAGQQKTMIKSHSPTPNMTILS</sequence>
<accession>A0A644ZXN1</accession>
<dbReference type="Pfam" id="PF08843">
    <property type="entry name" value="AbiEii"/>
    <property type="match status" value="1"/>
</dbReference>
<protein>
    <recommendedName>
        <fullName evidence="2">Nucleotidyl transferase AbiEii/AbiGii toxin family protein</fullName>
    </recommendedName>
</protein>
<gene>
    <name evidence="1" type="ORF">SDC9_91370</name>
</gene>
<proteinExistence type="predicted"/>
<evidence type="ECO:0008006" key="2">
    <source>
        <dbReference type="Google" id="ProtNLM"/>
    </source>
</evidence>
<organism evidence="1">
    <name type="scientific">bioreactor metagenome</name>
    <dbReference type="NCBI Taxonomy" id="1076179"/>
    <lineage>
        <taxon>unclassified sequences</taxon>
        <taxon>metagenomes</taxon>
        <taxon>ecological metagenomes</taxon>
    </lineage>
</organism>